<dbReference type="AlphaFoldDB" id="A0A4S8KP75"/>
<name>A0A4S8KP75_DENBC</name>
<proteinExistence type="predicted"/>
<keyword evidence="4" id="KW-1185">Reference proteome</keyword>
<feature type="transmembrane region" description="Helical" evidence="2">
    <location>
        <begin position="270"/>
        <end position="291"/>
    </location>
</feature>
<reference evidence="3 4" key="1">
    <citation type="journal article" date="2019" name="Nat. Ecol. Evol.">
        <title>Megaphylogeny resolves global patterns of mushroom evolution.</title>
        <authorList>
            <person name="Varga T."/>
            <person name="Krizsan K."/>
            <person name="Foldi C."/>
            <person name="Dima B."/>
            <person name="Sanchez-Garcia M."/>
            <person name="Sanchez-Ramirez S."/>
            <person name="Szollosi G.J."/>
            <person name="Szarkandi J.G."/>
            <person name="Papp V."/>
            <person name="Albert L."/>
            <person name="Andreopoulos W."/>
            <person name="Angelini C."/>
            <person name="Antonin V."/>
            <person name="Barry K.W."/>
            <person name="Bougher N.L."/>
            <person name="Buchanan P."/>
            <person name="Buyck B."/>
            <person name="Bense V."/>
            <person name="Catcheside P."/>
            <person name="Chovatia M."/>
            <person name="Cooper J."/>
            <person name="Damon W."/>
            <person name="Desjardin D."/>
            <person name="Finy P."/>
            <person name="Geml J."/>
            <person name="Haridas S."/>
            <person name="Hughes K."/>
            <person name="Justo A."/>
            <person name="Karasinski D."/>
            <person name="Kautmanova I."/>
            <person name="Kiss B."/>
            <person name="Kocsube S."/>
            <person name="Kotiranta H."/>
            <person name="LaButti K.M."/>
            <person name="Lechner B.E."/>
            <person name="Liimatainen K."/>
            <person name="Lipzen A."/>
            <person name="Lukacs Z."/>
            <person name="Mihaltcheva S."/>
            <person name="Morgado L.N."/>
            <person name="Niskanen T."/>
            <person name="Noordeloos M.E."/>
            <person name="Ohm R.A."/>
            <person name="Ortiz-Santana B."/>
            <person name="Ovrebo C."/>
            <person name="Racz N."/>
            <person name="Riley R."/>
            <person name="Savchenko A."/>
            <person name="Shiryaev A."/>
            <person name="Soop K."/>
            <person name="Spirin V."/>
            <person name="Szebenyi C."/>
            <person name="Tomsovsky M."/>
            <person name="Tulloss R.E."/>
            <person name="Uehling J."/>
            <person name="Grigoriev I.V."/>
            <person name="Vagvolgyi C."/>
            <person name="Papp T."/>
            <person name="Martin F.M."/>
            <person name="Miettinen O."/>
            <person name="Hibbett D.S."/>
            <person name="Nagy L.G."/>
        </authorList>
    </citation>
    <scope>NUCLEOTIDE SEQUENCE [LARGE SCALE GENOMIC DNA]</scope>
    <source>
        <strain evidence="3 4">CBS 962.96</strain>
    </source>
</reference>
<keyword evidence="2" id="KW-0812">Transmembrane</keyword>
<dbReference type="EMBL" id="ML180454">
    <property type="protein sequence ID" value="THU77390.1"/>
    <property type="molecule type" value="Genomic_DNA"/>
</dbReference>
<feature type="region of interest" description="Disordered" evidence="1">
    <location>
        <begin position="1"/>
        <end position="24"/>
    </location>
</feature>
<feature type="region of interest" description="Disordered" evidence="1">
    <location>
        <begin position="142"/>
        <end position="164"/>
    </location>
</feature>
<feature type="region of interest" description="Disordered" evidence="1">
    <location>
        <begin position="209"/>
        <end position="236"/>
    </location>
</feature>
<evidence type="ECO:0000313" key="3">
    <source>
        <dbReference type="EMBL" id="THU77390.1"/>
    </source>
</evidence>
<protein>
    <submittedName>
        <fullName evidence="3">Uncharacterized protein</fullName>
    </submittedName>
</protein>
<evidence type="ECO:0000256" key="2">
    <source>
        <dbReference type="SAM" id="Phobius"/>
    </source>
</evidence>
<keyword evidence="2" id="KW-0472">Membrane</keyword>
<dbReference type="Proteomes" id="UP000297245">
    <property type="component" value="Unassembled WGS sequence"/>
</dbReference>
<gene>
    <name evidence="3" type="ORF">K435DRAFT_812500</name>
</gene>
<organism evidence="3 4">
    <name type="scientific">Dendrothele bispora (strain CBS 962.96)</name>
    <dbReference type="NCBI Taxonomy" id="1314807"/>
    <lineage>
        <taxon>Eukaryota</taxon>
        <taxon>Fungi</taxon>
        <taxon>Dikarya</taxon>
        <taxon>Basidiomycota</taxon>
        <taxon>Agaricomycotina</taxon>
        <taxon>Agaricomycetes</taxon>
        <taxon>Agaricomycetidae</taxon>
        <taxon>Agaricales</taxon>
        <taxon>Agaricales incertae sedis</taxon>
        <taxon>Dendrothele</taxon>
    </lineage>
</organism>
<evidence type="ECO:0000256" key="1">
    <source>
        <dbReference type="SAM" id="MobiDB-lite"/>
    </source>
</evidence>
<evidence type="ECO:0000313" key="4">
    <source>
        <dbReference type="Proteomes" id="UP000297245"/>
    </source>
</evidence>
<sequence>MDSEPGELSFPFKTRTHSTLPRPILPDIQEDVSNKLRKSWKTIAVGRASDADMTASSSSKIWQSVTPENSDAGPGIPIIPGRRMHVTVKNKGKKKSLEGEEESTRGTGLRAYVGDDTHCQRKVRFRDQVTDSLTKQLNSPYLPRTHLTSANTVNRSEGDTVSEDLNNDHKFAYVPSFIDEPLDCSPSPGTDLNSSGDIDNIFGDYHSSTTNDSSTTNNSHNVSNTTTTDSHNVSNTTTTDSYNNIYITVNDSPQKYERRDRRNRWNVTKFITHIVIAFFVFHVGSKLFFFIENPEYRELTKLQTPHQGYR</sequence>
<accession>A0A4S8KP75</accession>
<keyword evidence="2" id="KW-1133">Transmembrane helix</keyword>
<feature type="compositionally biased region" description="Polar residues" evidence="1">
    <location>
        <begin position="146"/>
        <end position="155"/>
    </location>
</feature>